<evidence type="ECO:0000259" key="1">
    <source>
        <dbReference type="PROSITE" id="PS50943"/>
    </source>
</evidence>
<dbReference type="CDD" id="cd00093">
    <property type="entry name" value="HTH_XRE"/>
    <property type="match status" value="1"/>
</dbReference>
<dbReference type="Gene3D" id="1.10.260.40">
    <property type="entry name" value="lambda repressor-like DNA-binding domains"/>
    <property type="match status" value="1"/>
</dbReference>
<evidence type="ECO:0000313" key="2">
    <source>
        <dbReference type="EMBL" id="SPL63695.1"/>
    </source>
</evidence>
<dbReference type="EMBL" id="OOFM01000004">
    <property type="protein sequence ID" value="SPL63695.1"/>
    <property type="molecule type" value="Genomic_DNA"/>
</dbReference>
<protein>
    <recommendedName>
        <fullName evidence="1">HTH cro/C1-type domain-containing protein</fullName>
    </recommendedName>
</protein>
<evidence type="ECO:0000313" key="3">
    <source>
        <dbReference type="Proteomes" id="UP000246073"/>
    </source>
</evidence>
<reference evidence="3" key="1">
    <citation type="submission" date="2017-12" db="EMBL/GenBank/DDBJ databases">
        <authorList>
            <person name="Diaz M."/>
        </authorList>
    </citation>
    <scope>NUCLEOTIDE SEQUENCE [LARGE SCALE GENOMIC DNA]</scope>
    <source>
        <strain evidence="3">FI11154</strain>
    </source>
</reference>
<dbReference type="GO" id="GO:0003677">
    <property type="term" value="F:DNA binding"/>
    <property type="evidence" value="ECO:0007669"/>
    <property type="project" value="InterPro"/>
</dbReference>
<feature type="domain" description="HTH cro/C1-type" evidence="1">
    <location>
        <begin position="2"/>
        <end position="49"/>
    </location>
</feature>
<dbReference type="PROSITE" id="PS50943">
    <property type="entry name" value="HTH_CROC1"/>
    <property type="match status" value="1"/>
</dbReference>
<dbReference type="SUPFAM" id="SSF47413">
    <property type="entry name" value="lambda repressor-like DNA-binding domains"/>
    <property type="match status" value="1"/>
</dbReference>
<gene>
    <name evidence="2" type="ORF">OHAE_3627</name>
</gene>
<proteinExistence type="predicted"/>
<organism evidence="2 3">
    <name type="scientific">Ochrobactrum soli</name>
    <dbReference type="NCBI Taxonomy" id="2448455"/>
    <lineage>
        <taxon>Bacteria</taxon>
        <taxon>Pseudomonadati</taxon>
        <taxon>Pseudomonadota</taxon>
        <taxon>Alphaproteobacteria</taxon>
        <taxon>Hyphomicrobiales</taxon>
        <taxon>Brucellaceae</taxon>
        <taxon>Brucella/Ochrobactrum group</taxon>
        <taxon>Ochrobactrum</taxon>
    </lineage>
</organism>
<dbReference type="InterPro" id="IPR010982">
    <property type="entry name" value="Lambda_DNA-bd_dom_sf"/>
</dbReference>
<dbReference type="AlphaFoldDB" id="A0A2P9HHU6"/>
<sequence length="66" mass="7151">MLDWSQQQLATTANVGLSTIRSFETGKRVPIANNLQAIRTALEAAGVIFIDQNGNGPGVRLRDRQA</sequence>
<dbReference type="InterPro" id="IPR001387">
    <property type="entry name" value="Cro/C1-type_HTH"/>
</dbReference>
<name>A0A2P9HHU6_9HYPH</name>
<dbReference type="Pfam" id="PF01381">
    <property type="entry name" value="HTH_3"/>
    <property type="match status" value="1"/>
</dbReference>
<accession>A0A2P9HHU6</accession>
<dbReference type="Proteomes" id="UP000246073">
    <property type="component" value="Unassembled WGS sequence"/>
</dbReference>